<dbReference type="InterPro" id="IPR001791">
    <property type="entry name" value="Laminin_G"/>
</dbReference>
<dbReference type="Gene3D" id="2.10.25.10">
    <property type="entry name" value="Laminin"/>
    <property type="match status" value="1"/>
</dbReference>
<dbReference type="EMBL" id="CAJEWN010000708">
    <property type="protein sequence ID" value="CAD2188682.1"/>
    <property type="molecule type" value="Genomic_DNA"/>
</dbReference>
<name>A0A6V7WNX3_MELEN</name>
<dbReference type="Pfam" id="PF02210">
    <property type="entry name" value="Laminin_G_2"/>
    <property type="match status" value="3"/>
</dbReference>
<feature type="domain" description="EGF-like" evidence="5">
    <location>
        <begin position="228"/>
        <end position="266"/>
    </location>
</feature>
<dbReference type="AlphaFoldDB" id="A0A6V7WNX3"/>
<keyword evidence="1" id="KW-1015">Disulfide bond</keyword>
<proteinExistence type="predicted"/>
<evidence type="ECO:0000256" key="2">
    <source>
        <dbReference type="PROSITE-ProRule" id="PRU00076"/>
    </source>
</evidence>
<feature type="domain" description="Laminin G" evidence="4">
    <location>
        <begin position="269"/>
        <end position="460"/>
    </location>
</feature>
<evidence type="ECO:0000259" key="4">
    <source>
        <dbReference type="PROSITE" id="PS50025"/>
    </source>
</evidence>
<keyword evidence="3" id="KW-1133">Transmembrane helix</keyword>
<evidence type="ECO:0000256" key="3">
    <source>
        <dbReference type="SAM" id="Phobius"/>
    </source>
</evidence>
<keyword evidence="3" id="KW-0812">Transmembrane</keyword>
<evidence type="ECO:0000313" key="7">
    <source>
        <dbReference type="Proteomes" id="UP000580250"/>
    </source>
</evidence>
<dbReference type="OrthoDB" id="6275838at2759"/>
<dbReference type="Gene3D" id="2.60.120.200">
    <property type="match status" value="3"/>
</dbReference>
<dbReference type="SUPFAM" id="SSF49899">
    <property type="entry name" value="Concanavalin A-like lectins/glucanases"/>
    <property type="match status" value="3"/>
</dbReference>
<organism evidence="6 7">
    <name type="scientific">Meloidogyne enterolobii</name>
    <name type="common">Root-knot nematode worm</name>
    <name type="synonym">Meloidogyne mayaguensis</name>
    <dbReference type="NCBI Taxonomy" id="390850"/>
    <lineage>
        <taxon>Eukaryota</taxon>
        <taxon>Metazoa</taxon>
        <taxon>Ecdysozoa</taxon>
        <taxon>Nematoda</taxon>
        <taxon>Chromadorea</taxon>
        <taxon>Rhabditida</taxon>
        <taxon>Tylenchina</taxon>
        <taxon>Tylenchomorpha</taxon>
        <taxon>Tylenchoidea</taxon>
        <taxon>Meloidogynidae</taxon>
        <taxon>Meloidogyninae</taxon>
        <taxon>Meloidogyne</taxon>
    </lineage>
</organism>
<keyword evidence="2" id="KW-0245">EGF-like domain</keyword>
<feature type="domain" description="Laminin G" evidence="4">
    <location>
        <begin position="469"/>
        <end position="690"/>
    </location>
</feature>
<feature type="transmembrane region" description="Helical" evidence="3">
    <location>
        <begin position="12"/>
        <end position="32"/>
    </location>
</feature>
<dbReference type="PROSITE" id="PS50026">
    <property type="entry name" value="EGF_3"/>
    <property type="match status" value="1"/>
</dbReference>
<dbReference type="GO" id="GO:0016020">
    <property type="term" value="C:membrane"/>
    <property type="evidence" value="ECO:0007669"/>
    <property type="project" value="UniProtKB-SubCell"/>
</dbReference>
<reference evidence="6 7" key="1">
    <citation type="submission" date="2020-08" db="EMBL/GenBank/DDBJ databases">
        <authorList>
            <person name="Koutsovoulos G."/>
            <person name="Danchin GJ E."/>
        </authorList>
    </citation>
    <scope>NUCLEOTIDE SEQUENCE [LARGE SCALE GENOMIC DNA]</scope>
</reference>
<dbReference type="InterPro" id="IPR050372">
    <property type="entry name" value="Neurexin-related_CASP"/>
</dbReference>
<gene>
    <name evidence="6" type="ORF">MENT_LOCUS41348</name>
</gene>
<feature type="domain" description="Laminin G" evidence="4">
    <location>
        <begin position="30"/>
        <end position="220"/>
    </location>
</feature>
<evidence type="ECO:0000256" key="1">
    <source>
        <dbReference type="ARBA" id="ARBA00023157"/>
    </source>
</evidence>
<dbReference type="PANTHER" id="PTHR15036:SF89">
    <property type="entry name" value="NEUREXIN 1, ISOFORM F"/>
    <property type="match status" value="1"/>
</dbReference>
<dbReference type="SMART" id="SM00282">
    <property type="entry name" value="LamG"/>
    <property type="match status" value="3"/>
</dbReference>
<dbReference type="CDD" id="cd00110">
    <property type="entry name" value="LamG"/>
    <property type="match status" value="3"/>
</dbReference>
<comment type="caution">
    <text evidence="6">The sequence shown here is derived from an EMBL/GenBank/DDBJ whole genome shotgun (WGS) entry which is preliminary data.</text>
</comment>
<dbReference type="PANTHER" id="PTHR15036">
    <property type="entry name" value="PIKACHURIN-LIKE PROTEIN"/>
    <property type="match status" value="1"/>
</dbReference>
<dbReference type="PROSITE" id="PS50025">
    <property type="entry name" value="LAM_G_DOMAIN"/>
    <property type="match status" value="3"/>
</dbReference>
<keyword evidence="3" id="KW-0472">Membrane</keyword>
<evidence type="ECO:0000259" key="5">
    <source>
        <dbReference type="PROSITE" id="PS50026"/>
    </source>
</evidence>
<accession>A0A6V7WNX3</accession>
<protein>
    <submittedName>
        <fullName evidence="6">Uncharacterized protein</fullName>
    </submittedName>
</protein>
<dbReference type="Proteomes" id="UP000580250">
    <property type="component" value="Unassembled WGS sequence"/>
</dbReference>
<dbReference type="InterPro" id="IPR000742">
    <property type="entry name" value="EGF"/>
</dbReference>
<evidence type="ECO:0000313" key="6">
    <source>
        <dbReference type="EMBL" id="CAD2188682.1"/>
    </source>
</evidence>
<sequence>MLKIFIVAQNNYLVTFFILIIIVFISSIKSLILSGGRESFARYPKWAQTFENEIKFEFKTHQSNAIILYTDDGAINHNFLIISILESYILVEFRIGEIEIIPPKRHNIYLMETKVDDGKWHYFTLFQAWENIKIQLDDEIVFCLLDKQKSFMLGNIRTNSDIFVGGIPKDVEKLSAPLRRYSKRFAGLIRNLMYRIYPQGMAAPLMIDSFGTRKTDDNYCLKEHNSKHIKSKDENNFCLNSGLCYSANNGPRCDCFFSDYEGRRCENKKPSTEGNNNGINDEDLLAVLSHREIYNISFRTNFSKNSLLFVAGDSKSNFKLTIENGELLATHQLAETDKRLIRVQDRNQRLPLHFDNNLWHSVCVVRELNSIRLIVDDIFDQKVLQFTPRLRWLGNSFFFVGGVPQSLRHLMPPEHLLPFRGCLKKIFFQSGPVELNLIQLADQGFGQSNIQTFGDLTFSCMPSAQNAPLIFSFNNGNNYTKLPPWRSPSRGILAFQFRTLTSDGLLLYHGMAQCMNFTICDYLAFELIDGHLFMIVNLGSGDIRLQASAKSMNDGLWHRVIMERGGRKGVISVDSLRTEFSSPGISANLDIDEPIFLGAVPWPDLFSFNQENDLQVEAVTVIEMGEPAEMKRNFPSSVWTINLRQGFLGCMKNIRLNGINIEIAHMFHSTKLLPTERPTELSLSSKINKCNY</sequence>
<dbReference type="CDD" id="cd00054">
    <property type="entry name" value="EGF_CA"/>
    <property type="match status" value="1"/>
</dbReference>
<dbReference type="InterPro" id="IPR013320">
    <property type="entry name" value="ConA-like_dom_sf"/>
</dbReference>
<comment type="caution">
    <text evidence="2">Lacks conserved residue(s) required for the propagation of feature annotation.</text>
</comment>